<sequence length="475" mass="54182">MNGEEIISIDVEEPSRLSNVVMPSDRTEEVTVVEQSPIDQQTEVNYRIWKKNAPFLYDYITTHSLLWPSLTVQFFPDLEKPLPKEARLDPFQDFKKTDANEPKSENEVSIQRILLGTFTLGQSTDSISILQLPYYTNLNKNLTIDKLDYNHEKEEFELTKVAKKKINVLQKINHWGDVNKLRYMPQNPDVIASSNNLGNLVIYDRTKHASFKNSLIGEDTEINKPQLHLINEWNLSDSDIFAIDWNKQKEGVIVSANMEGNINLYDIKSKFTSKDVQTINDSQNFSNSSIAINDIEWIPNHDSIFTFVDDQGYIKLLDVRLPEHQLLILQHQKSDKGINSVSVNPGNSACLATGDIDGIIDVWDIRMFGSGNANSVYSIKNQHQGSITQVKWHPKYHNILASSSSDKLVKIFDLSTIEGEEDEEGLIFTHAGHMLGVNDLDWSLHDDWLMASVADDNSLHVWKPSKQIVKHYETV</sequence>
<dbReference type="Gene3D" id="2.130.10.10">
    <property type="entry name" value="YVTN repeat-like/Quinoprotein amine dehydrogenase"/>
    <property type="match status" value="1"/>
</dbReference>
<dbReference type="Pfam" id="PF00400">
    <property type="entry name" value="WD40"/>
    <property type="match status" value="3"/>
</dbReference>
<dbReference type="AlphaFoldDB" id="A0A0V1Q104"/>
<reference evidence="6 7" key="1">
    <citation type="submission" date="2015-11" db="EMBL/GenBank/DDBJ databases">
        <title>The genome of Debaryomyces fabryi.</title>
        <authorList>
            <person name="Tafer H."/>
            <person name="Lopandic K."/>
        </authorList>
    </citation>
    <scope>NUCLEOTIDE SEQUENCE [LARGE SCALE GENOMIC DNA]</scope>
    <source>
        <strain evidence="6 7">CBS 789</strain>
    </source>
</reference>
<dbReference type="GO" id="GO:0006325">
    <property type="term" value="P:chromatin organization"/>
    <property type="evidence" value="ECO:0007669"/>
    <property type="project" value="UniProtKB-KW"/>
</dbReference>
<evidence type="ECO:0000313" key="6">
    <source>
        <dbReference type="EMBL" id="KSA02161.1"/>
    </source>
</evidence>
<dbReference type="RefSeq" id="XP_015468263.1">
    <property type="nucleotide sequence ID" value="XM_015610899.1"/>
</dbReference>
<evidence type="ECO:0000256" key="2">
    <source>
        <dbReference type="ARBA" id="ARBA00022737"/>
    </source>
</evidence>
<keyword evidence="7" id="KW-1185">Reference proteome</keyword>
<evidence type="ECO:0000256" key="4">
    <source>
        <dbReference type="PROSITE-ProRule" id="PRU00221"/>
    </source>
</evidence>
<name>A0A0V1Q104_9ASCO</name>
<dbReference type="InterPro" id="IPR036322">
    <property type="entry name" value="WD40_repeat_dom_sf"/>
</dbReference>
<dbReference type="SUPFAM" id="SSF50978">
    <property type="entry name" value="WD40 repeat-like"/>
    <property type="match status" value="1"/>
</dbReference>
<feature type="repeat" description="WD" evidence="4">
    <location>
        <begin position="380"/>
        <end position="416"/>
    </location>
</feature>
<dbReference type="PANTHER" id="PTHR22850">
    <property type="entry name" value="WD40 REPEAT FAMILY"/>
    <property type="match status" value="1"/>
</dbReference>
<proteinExistence type="predicted"/>
<organism evidence="6 7">
    <name type="scientific">Debaryomyces fabryi</name>
    <dbReference type="NCBI Taxonomy" id="58627"/>
    <lineage>
        <taxon>Eukaryota</taxon>
        <taxon>Fungi</taxon>
        <taxon>Dikarya</taxon>
        <taxon>Ascomycota</taxon>
        <taxon>Saccharomycotina</taxon>
        <taxon>Pichiomycetes</taxon>
        <taxon>Debaryomycetaceae</taxon>
        <taxon>Debaryomyces</taxon>
    </lineage>
</organism>
<gene>
    <name evidence="6" type="ORF">AC631_02069</name>
</gene>
<accession>A0A0V1Q104</accession>
<dbReference type="Proteomes" id="UP000054251">
    <property type="component" value="Unassembled WGS sequence"/>
</dbReference>
<dbReference type="InterPro" id="IPR015943">
    <property type="entry name" value="WD40/YVTN_repeat-like_dom_sf"/>
</dbReference>
<keyword evidence="3" id="KW-0156">Chromatin regulator</keyword>
<evidence type="ECO:0000256" key="1">
    <source>
        <dbReference type="ARBA" id="ARBA00022574"/>
    </source>
</evidence>
<protein>
    <recommendedName>
        <fullName evidence="5">Histone-binding protein RBBP4-like N-terminal domain-containing protein</fullName>
    </recommendedName>
</protein>
<feature type="domain" description="Histone-binding protein RBBP4-like N-terminal" evidence="5">
    <location>
        <begin position="45"/>
        <end position="133"/>
    </location>
</feature>
<dbReference type="Pfam" id="PF12265">
    <property type="entry name" value="CAF1C_H4-bd"/>
    <property type="match status" value="1"/>
</dbReference>
<comment type="caution">
    <text evidence="6">The sequence shown here is derived from an EMBL/GenBank/DDBJ whole genome shotgun (WGS) entry which is preliminary data.</text>
</comment>
<keyword evidence="2" id="KW-0677">Repeat</keyword>
<dbReference type="OrthoDB" id="427795at2759"/>
<keyword evidence="1 4" id="KW-0853">WD repeat</keyword>
<dbReference type="InterPro" id="IPR050459">
    <property type="entry name" value="WD_repeat_RBAP46/RBAP48/MSI1"/>
</dbReference>
<dbReference type="SMART" id="SM00320">
    <property type="entry name" value="WD40"/>
    <property type="match status" value="6"/>
</dbReference>
<dbReference type="InterPro" id="IPR001680">
    <property type="entry name" value="WD40_rpt"/>
</dbReference>
<dbReference type="EMBL" id="LMYN01000033">
    <property type="protein sequence ID" value="KSA02161.1"/>
    <property type="molecule type" value="Genomic_DNA"/>
</dbReference>
<evidence type="ECO:0000313" key="7">
    <source>
        <dbReference type="Proteomes" id="UP000054251"/>
    </source>
</evidence>
<dbReference type="InterPro" id="IPR022052">
    <property type="entry name" value="Histone-bd_RBBP4-like_N"/>
</dbReference>
<dbReference type="PROSITE" id="PS50082">
    <property type="entry name" value="WD_REPEATS_2"/>
    <property type="match status" value="1"/>
</dbReference>
<evidence type="ECO:0000259" key="5">
    <source>
        <dbReference type="Pfam" id="PF12265"/>
    </source>
</evidence>
<evidence type="ECO:0000256" key="3">
    <source>
        <dbReference type="ARBA" id="ARBA00022853"/>
    </source>
</evidence>
<dbReference type="GeneID" id="26839078"/>